<evidence type="ECO:0000259" key="3">
    <source>
        <dbReference type="Pfam" id="PF13828"/>
    </source>
</evidence>
<keyword evidence="6" id="KW-1185">Reference proteome</keyword>
<gene>
    <name evidence="5" type="ORF">GCM10009745_36910</name>
</gene>
<protein>
    <recommendedName>
        <fullName evidence="7">DUF4190 domain-containing protein</fullName>
    </recommendedName>
</protein>
<feature type="compositionally biased region" description="Pro residues" evidence="1">
    <location>
        <begin position="1"/>
        <end position="11"/>
    </location>
</feature>
<accession>A0ABN2HIP3</accession>
<feature type="compositionally biased region" description="Pro residues" evidence="1">
    <location>
        <begin position="90"/>
        <end position="109"/>
    </location>
</feature>
<dbReference type="Pfam" id="PF13828">
    <property type="entry name" value="DUF4190"/>
    <property type="match status" value="1"/>
</dbReference>
<sequence>MSQPPYGPPPDRPQDTPRSFPNYARPDDDATQPVPTSDPTLPLPVQPPATQPLPTQSGWAAPGQPSTGSTPGTSPYGQPTGPTPYGGQPPAQPPYGPTQPPYGQPPAHVPVPYGQAPGPAPYGGQPPYGPGGFPAAYGYGYPGQAGNKTNSFAIASLVCGLGGFATGISAPFGVGFGIAALVQLKRRPQEDGKGMAIAGIITGGVLTIGYTVLIVALVALGVWAEGQNDDYGAPYPRSTTSSYTYVDDLAVGECFNGDVDTDEVTRQDCANAHDGEIVSNVTLPEGPYPGDSQVDRTGKNRCADEFGTYVGKPSADSELTLGWWVPDEELWEEDHDRLVVCAAFAPTDERLIGTVKGTKR</sequence>
<feature type="domain" description="Septum formation-related" evidence="4">
    <location>
        <begin position="251"/>
        <end position="341"/>
    </location>
</feature>
<dbReference type="InterPro" id="IPR026004">
    <property type="entry name" value="Septum_form"/>
</dbReference>
<keyword evidence="2" id="KW-0812">Transmembrane</keyword>
<dbReference type="EMBL" id="BAAANF010000013">
    <property type="protein sequence ID" value="GAA1688607.1"/>
    <property type="molecule type" value="Genomic_DNA"/>
</dbReference>
<dbReference type="InterPro" id="IPR025241">
    <property type="entry name" value="DUF4190"/>
</dbReference>
<evidence type="ECO:0008006" key="7">
    <source>
        <dbReference type="Google" id="ProtNLM"/>
    </source>
</evidence>
<name>A0ABN2HIP3_9ACTN</name>
<feature type="transmembrane region" description="Helical" evidence="2">
    <location>
        <begin position="194"/>
        <end position="224"/>
    </location>
</feature>
<feature type="region of interest" description="Disordered" evidence="1">
    <location>
        <begin position="1"/>
        <end position="125"/>
    </location>
</feature>
<feature type="domain" description="DUF4190" evidence="3">
    <location>
        <begin position="153"/>
        <end position="212"/>
    </location>
</feature>
<evidence type="ECO:0000313" key="5">
    <source>
        <dbReference type="EMBL" id="GAA1688607.1"/>
    </source>
</evidence>
<dbReference type="Pfam" id="PF13845">
    <property type="entry name" value="Septum_form"/>
    <property type="match status" value="1"/>
</dbReference>
<reference evidence="5 6" key="1">
    <citation type="journal article" date="2019" name="Int. J. Syst. Evol. Microbiol.">
        <title>The Global Catalogue of Microorganisms (GCM) 10K type strain sequencing project: providing services to taxonomists for standard genome sequencing and annotation.</title>
        <authorList>
            <consortium name="The Broad Institute Genomics Platform"/>
            <consortium name="The Broad Institute Genome Sequencing Center for Infectious Disease"/>
            <person name="Wu L."/>
            <person name="Ma J."/>
        </authorList>
    </citation>
    <scope>NUCLEOTIDE SEQUENCE [LARGE SCALE GENOMIC DNA]</scope>
    <source>
        <strain evidence="5 6">JCM 14307</strain>
    </source>
</reference>
<keyword evidence="2" id="KW-1133">Transmembrane helix</keyword>
<feature type="compositionally biased region" description="Low complexity" evidence="1">
    <location>
        <begin position="61"/>
        <end position="89"/>
    </location>
</feature>
<dbReference type="RefSeq" id="WP_344152973.1">
    <property type="nucleotide sequence ID" value="NZ_BAAANF010000013.1"/>
</dbReference>
<keyword evidence="2" id="KW-0472">Membrane</keyword>
<evidence type="ECO:0000313" key="6">
    <source>
        <dbReference type="Proteomes" id="UP001500280"/>
    </source>
</evidence>
<evidence type="ECO:0000256" key="2">
    <source>
        <dbReference type="SAM" id="Phobius"/>
    </source>
</evidence>
<feature type="compositionally biased region" description="Pro residues" evidence="1">
    <location>
        <begin position="41"/>
        <end position="51"/>
    </location>
</feature>
<proteinExistence type="predicted"/>
<evidence type="ECO:0000259" key="4">
    <source>
        <dbReference type="Pfam" id="PF13845"/>
    </source>
</evidence>
<feature type="compositionally biased region" description="Low complexity" evidence="1">
    <location>
        <begin position="112"/>
        <end position="125"/>
    </location>
</feature>
<organism evidence="5 6">
    <name type="scientific">Kribbella yunnanensis</name>
    <dbReference type="NCBI Taxonomy" id="190194"/>
    <lineage>
        <taxon>Bacteria</taxon>
        <taxon>Bacillati</taxon>
        <taxon>Actinomycetota</taxon>
        <taxon>Actinomycetes</taxon>
        <taxon>Propionibacteriales</taxon>
        <taxon>Kribbellaceae</taxon>
        <taxon>Kribbella</taxon>
    </lineage>
</organism>
<dbReference type="Proteomes" id="UP001500280">
    <property type="component" value="Unassembled WGS sequence"/>
</dbReference>
<feature type="transmembrane region" description="Helical" evidence="2">
    <location>
        <begin position="152"/>
        <end position="182"/>
    </location>
</feature>
<comment type="caution">
    <text evidence="5">The sequence shown here is derived from an EMBL/GenBank/DDBJ whole genome shotgun (WGS) entry which is preliminary data.</text>
</comment>
<evidence type="ECO:0000256" key="1">
    <source>
        <dbReference type="SAM" id="MobiDB-lite"/>
    </source>
</evidence>